<keyword evidence="1" id="KW-0472">Membrane</keyword>
<protein>
    <submittedName>
        <fullName evidence="2">Uncharacterized protein</fullName>
    </submittedName>
</protein>
<feature type="transmembrane region" description="Helical" evidence="1">
    <location>
        <begin position="114"/>
        <end position="132"/>
    </location>
</feature>
<reference evidence="2" key="1">
    <citation type="journal article" date="2020" name="Stud. Mycol.">
        <title>101 Dothideomycetes genomes: a test case for predicting lifestyles and emergence of pathogens.</title>
        <authorList>
            <person name="Haridas S."/>
            <person name="Albert R."/>
            <person name="Binder M."/>
            <person name="Bloem J."/>
            <person name="Labutti K."/>
            <person name="Salamov A."/>
            <person name="Andreopoulos B."/>
            <person name="Baker S."/>
            <person name="Barry K."/>
            <person name="Bills G."/>
            <person name="Bluhm B."/>
            <person name="Cannon C."/>
            <person name="Castanera R."/>
            <person name="Culley D."/>
            <person name="Daum C."/>
            <person name="Ezra D."/>
            <person name="Gonzalez J."/>
            <person name="Henrissat B."/>
            <person name="Kuo A."/>
            <person name="Liang C."/>
            <person name="Lipzen A."/>
            <person name="Lutzoni F."/>
            <person name="Magnuson J."/>
            <person name="Mondo S."/>
            <person name="Nolan M."/>
            <person name="Ohm R."/>
            <person name="Pangilinan J."/>
            <person name="Park H.-J."/>
            <person name="Ramirez L."/>
            <person name="Alfaro M."/>
            <person name="Sun H."/>
            <person name="Tritt A."/>
            <person name="Yoshinaga Y."/>
            <person name="Zwiers L.-H."/>
            <person name="Turgeon B."/>
            <person name="Goodwin S."/>
            <person name="Spatafora J."/>
            <person name="Crous P."/>
            <person name="Grigoriev I."/>
        </authorList>
    </citation>
    <scope>NUCLEOTIDE SEQUENCE</scope>
    <source>
        <strain evidence="2">CBS 175.79</strain>
    </source>
</reference>
<evidence type="ECO:0000256" key="1">
    <source>
        <dbReference type="SAM" id="Phobius"/>
    </source>
</evidence>
<dbReference type="GeneID" id="54283369"/>
<dbReference type="Proteomes" id="UP000799778">
    <property type="component" value="Unassembled WGS sequence"/>
</dbReference>
<dbReference type="OrthoDB" id="3436860at2759"/>
<gene>
    <name evidence="2" type="ORF">BU24DRAFT_410173</name>
</gene>
<proteinExistence type="predicted"/>
<keyword evidence="1" id="KW-0812">Transmembrane</keyword>
<accession>A0A6A5XNK5</accession>
<evidence type="ECO:0000313" key="3">
    <source>
        <dbReference type="Proteomes" id="UP000799778"/>
    </source>
</evidence>
<feature type="transmembrane region" description="Helical" evidence="1">
    <location>
        <begin position="81"/>
        <end position="102"/>
    </location>
</feature>
<sequence length="145" mass="16446">MAVLDILNKGFFSPRFMLPLHLVQFLLIAVAMGLSVPRLFMKNQPRTRANTIALGMGAKSLIFLLYQLLSEYSRPFKRWHSYKANAIINCLEIVFWGAVAFLVMQANLKQCHGISCYLSWGVVGLAIVLKYVDVVRTMCVYLDVN</sequence>
<keyword evidence="1" id="KW-1133">Transmembrane helix</keyword>
<feature type="transmembrane region" description="Helical" evidence="1">
    <location>
        <begin position="52"/>
        <end position="69"/>
    </location>
</feature>
<dbReference type="AlphaFoldDB" id="A0A6A5XNK5"/>
<dbReference type="EMBL" id="ML978070">
    <property type="protein sequence ID" value="KAF2014427.1"/>
    <property type="molecule type" value="Genomic_DNA"/>
</dbReference>
<organism evidence="2 3">
    <name type="scientific">Aaosphaeria arxii CBS 175.79</name>
    <dbReference type="NCBI Taxonomy" id="1450172"/>
    <lineage>
        <taxon>Eukaryota</taxon>
        <taxon>Fungi</taxon>
        <taxon>Dikarya</taxon>
        <taxon>Ascomycota</taxon>
        <taxon>Pezizomycotina</taxon>
        <taxon>Dothideomycetes</taxon>
        <taxon>Pleosporomycetidae</taxon>
        <taxon>Pleosporales</taxon>
        <taxon>Pleosporales incertae sedis</taxon>
        <taxon>Aaosphaeria</taxon>
    </lineage>
</organism>
<dbReference type="RefSeq" id="XP_033382766.1">
    <property type="nucleotide sequence ID" value="XM_033525972.1"/>
</dbReference>
<name>A0A6A5XNK5_9PLEO</name>
<keyword evidence="3" id="KW-1185">Reference proteome</keyword>
<evidence type="ECO:0000313" key="2">
    <source>
        <dbReference type="EMBL" id="KAF2014427.1"/>
    </source>
</evidence>
<feature type="transmembrane region" description="Helical" evidence="1">
    <location>
        <begin position="20"/>
        <end position="40"/>
    </location>
</feature>